<comment type="caution">
    <text evidence="2">The sequence shown here is derived from an EMBL/GenBank/DDBJ whole genome shotgun (WGS) entry which is preliminary data.</text>
</comment>
<dbReference type="EMBL" id="JAULSR010000011">
    <property type="protein sequence ID" value="KAK0609963.1"/>
    <property type="molecule type" value="Genomic_DNA"/>
</dbReference>
<keyword evidence="3" id="KW-1185">Reference proteome</keyword>
<keyword evidence="1" id="KW-0732">Signal</keyword>
<feature type="signal peptide" evidence="1">
    <location>
        <begin position="1"/>
        <end position="17"/>
    </location>
</feature>
<dbReference type="Proteomes" id="UP001174934">
    <property type="component" value="Unassembled WGS sequence"/>
</dbReference>
<proteinExistence type="predicted"/>
<evidence type="ECO:0000313" key="3">
    <source>
        <dbReference type="Proteomes" id="UP001174934"/>
    </source>
</evidence>
<feature type="chain" id="PRO_5041218591" evidence="1">
    <location>
        <begin position="18"/>
        <end position="235"/>
    </location>
</feature>
<reference evidence="2" key="1">
    <citation type="submission" date="2023-06" db="EMBL/GenBank/DDBJ databases">
        <title>Genome-scale phylogeny and comparative genomics of the fungal order Sordariales.</title>
        <authorList>
            <consortium name="Lawrence Berkeley National Laboratory"/>
            <person name="Hensen N."/>
            <person name="Bonometti L."/>
            <person name="Westerberg I."/>
            <person name="Brannstrom I.O."/>
            <person name="Guillou S."/>
            <person name="Cros-Aarteil S."/>
            <person name="Calhoun S."/>
            <person name="Haridas S."/>
            <person name="Kuo A."/>
            <person name="Mondo S."/>
            <person name="Pangilinan J."/>
            <person name="Riley R."/>
            <person name="LaButti K."/>
            <person name="Andreopoulos B."/>
            <person name="Lipzen A."/>
            <person name="Chen C."/>
            <person name="Yanf M."/>
            <person name="Daum C."/>
            <person name="Ng V."/>
            <person name="Clum A."/>
            <person name="Steindorff A."/>
            <person name="Ohm R."/>
            <person name="Martin F."/>
            <person name="Silar P."/>
            <person name="Natvig D."/>
            <person name="Lalanne C."/>
            <person name="Gautier V."/>
            <person name="Ament-velasquez S.L."/>
            <person name="Kruys A."/>
            <person name="Hutchinson M.I."/>
            <person name="Powell A.J."/>
            <person name="Barry K."/>
            <person name="Miller A.N."/>
            <person name="Grigoriev I.V."/>
            <person name="Debuchy R."/>
            <person name="Gladieux P."/>
            <person name="Thoren M.H."/>
            <person name="Johannesson H."/>
        </authorList>
    </citation>
    <scope>NUCLEOTIDE SEQUENCE</scope>
    <source>
        <strain evidence="2">SMH3391-2</strain>
    </source>
</reference>
<evidence type="ECO:0000256" key="1">
    <source>
        <dbReference type="SAM" id="SignalP"/>
    </source>
</evidence>
<organism evidence="2 3">
    <name type="scientific">Bombardia bombarda</name>
    <dbReference type="NCBI Taxonomy" id="252184"/>
    <lineage>
        <taxon>Eukaryota</taxon>
        <taxon>Fungi</taxon>
        <taxon>Dikarya</taxon>
        <taxon>Ascomycota</taxon>
        <taxon>Pezizomycotina</taxon>
        <taxon>Sordariomycetes</taxon>
        <taxon>Sordariomycetidae</taxon>
        <taxon>Sordariales</taxon>
        <taxon>Lasiosphaeriaceae</taxon>
        <taxon>Bombardia</taxon>
    </lineage>
</organism>
<protein>
    <submittedName>
        <fullName evidence="2">Uncharacterized protein</fullName>
    </submittedName>
</protein>
<sequence length="235" mass="26075">MHCGITACSLSSSGWLAGWLAGAAWFGANHSGKLSPIQGWLRIPHQSCIFISNCRGILTRRLMGQCIAVTKTKETTQQGASAVNVRDHESASGKGTELIRLFAREEVSVIASDVLLVYVLVPIFAATQLAQLVPLAEMGQILRIGDWLSRSRWCATDCPASSLHRDFLGGQLWNALNSMPSRNAEGTYTEVERREGILVDLYKVGKVRSRRFVHLARARQYSEPYFFYSSRTRAL</sequence>
<dbReference type="AlphaFoldDB" id="A0AA39U0R0"/>
<gene>
    <name evidence="2" type="ORF">B0T17DRAFT_124076</name>
</gene>
<evidence type="ECO:0000313" key="2">
    <source>
        <dbReference type="EMBL" id="KAK0609963.1"/>
    </source>
</evidence>
<name>A0AA39U0R0_9PEZI</name>
<accession>A0AA39U0R0</accession>